<feature type="domain" description="Phosphatidic acid phosphatase type 2/haloperoxidase" evidence="3">
    <location>
        <begin position="66"/>
        <end position="201"/>
    </location>
</feature>
<dbReference type="PANTHER" id="PTHR14969">
    <property type="entry name" value="SPHINGOSINE-1-PHOSPHATE PHOSPHOHYDROLASE"/>
    <property type="match status" value="1"/>
</dbReference>
<evidence type="ECO:0000313" key="5">
    <source>
        <dbReference type="Proteomes" id="UP000836841"/>
    </source>
</evidence>
<dbReference type="Pfam" id="PF01569">
    <property type="entry name" value="PAP2"/>
    <property type="match status" value="1"/>
</dbReference>
<dbReference type="InterPro" id="IPR036938">
    <property type="entry name" value="PAP2/HPO_sf"/>
</dbReference>
<keyword evidence="2" id="KW-1133">Transmembrane helix</keyword>
<dbReference type="PANTHER" id="PTHR14969:SF13">
    <property type="entry name" value="AT30094P"/>
    <property type="match status" value="1"/>
</dbReference>
<name>A0AAU9T895_THLAR</name>
<evidence type="ECO:0000256" key="1">
    <source>
        <dbReference type="SAM" id="MobiDB-lite"/>
    </source>
</evidence>
<proteinExistence type="predicted"/>
<dbReference type="Proteomes" id="UP000836841">
    <property type="component" value="Chromosome 7"/>
</dbReference>
<evidence type="ECO:0000313" key="4">
    <source>
        <dbReference type="EMBL" id="CAH2078248.1"/>
    </source>
</evidence>
<dbReference type="InterPro" id="IPR000326">
    <property type="entry name" value="PAP2/HPO"/>
</dbReference>
<organism evidence="4 5">
    <name type="scientific">Thlaspi arvense</name>
    <name type="common">Field penny-cress</name>
    <dbReference type="NCBI Taxonomy" id="13288"/>
    <lineage>
        <taxon>Eukaryota</taxon>
        <taxon>Viridiplantae</taxon>
        <taxon>Streptophyta</taxon>
        <taxon>Embryophyta</taxon>
        <taxon>Tracheophyta</taxon>
        <taxon>Spermatophyta</taxon>
        <taxon>Magnoliopsida</taxon>
        <taxon>eudicotyledons</taxon>
        <taxon>Gunneridae</taxon>
        <taxon>Pentapetalae</taxon>
        <taxon>rosids</taxon>
        <taxon>malvids</taxon>
        <taxon>Brassicales</taxon>
        <taxon>Brassicaceae</taxon>
        <taxon>Thlaspideae</taxon>
        <taxon>Thlaspi</taxon>
    </lineage>
</organism>
<dbReference type="SMART" id="SM00014">
    <property type="entry name" value="acidPPc"/>
    <property type="match status" value="1"/>
</dbReference>
<feature type="region of interest" description="Disordered" evidence="1">
    <location>
        <begin position="284"/>
        <end position="313"/>
    </location>
</feature>
<feature type="compositionally biased region" description="Polar residues" evidence="1">
    <location>
        <begin position="293"/>
        <end position="302"/>
    </location>
</feature>
<feature type="transmembrane region" description="Helical" evidence="2">
    <location>
        <begin position="65"/>
        <end position="87"/>
    </location>
</feature>
<feature type="transmembrane region" description="Helical" evidence="2">
    <location>
        <begin position="184"/>
        <end position="204"/>
    </location>
</feature>
<dbReference type="Gene3D" id="1.20.144.10">
    <property type="entry name" value="Phosphatidic acid phosphatase type 2/haloperoxidase"/>
    <property type="match status" value="1"/>
</dbReference>
<protein>
    <recommendedName>
        <fullName evidence="3">Phosphatidic acid phosphatase type 2/haloperoxidase domain-containing protein</fullName>
    </recommendedName>
</protein>
<dbReference type="SUPFAM" id="SSF48317">
    <property type="entry name" value="Acid phosphatase/Vanadium-dependent haloperoxidase"/>
    <property type="match status" value="1"/>
</dbReference>
<keyword evidence="5" id="KW-1185">Reference proteome</keyword>
<keyword evidence="2" id="KW-0472">Membrane</keyword>
<evidence type="ECO:0000259" key="3">
    <source>
        <dbReference type="SMART" id="SM00014"/>
    </source>
</evidence>
<sequence length="313" mass="34274">MSPSTAPIFVGPILAVDAAVSRAIHTAAKPLLPPFLLLLLEISADFRFSFPVSLSLLLSPPLRPFLIPFLLGLLLDLIFVGIVKLIFRRARPAYNHPSMSAAVSADHYSFPSGHASRVFFVAASVHFFSAAIEAPMVDPSSSFLDGWVRDHRDGDVKGNVVVAVWIWATVTAISRILLGRHYVLDVAAGACLGILEALFALRFLRLEQIFGRRVFLFSVIKEKPLLKSPESYDSFRPMALDILLQVRLQVLTRISASSGCLWFDSLIKVGESYASARHRRSFKSQQEMRVKSDPTSGISVSTALPAGNSVGLD</sequence>
<evidence type="ECO:0000256" key="2">
    <source>
        <dbReference type="SAM" id="Phobius"/>
    </source>
</evidence>
<gene>
    <name evidence="4" type="ORF">TAV2_LOCUS22911</name>
</gene>
<reference evidence="4 5" key="1">
    <citation type="submission" date="2022-03" db="EMBL/GenBank/DDBJ databases">
        <authorList>
            <person name="Nunn A."/>
            <person name="Chopra R."/>
            <person name="Nunn A."/>
            <person name="Contreras Garrido A."/>
        </authorList>
    </citation>
    <scope>NUCLEOTIDE SEQUENCE [LARGE SCALE GENOMIC DNA]</scope>
</reference>
<dbReference type="AlphaFoldDB" id="A0AAU9T895"/>
<accession>A0AAU9T895</accession>
<keyword evidence="2" id="KW-0812">Transmembrane</keyword>
<dbReference type="EMBL" id="OU466863">
    <property type="protein sequence ID" value="CAH2078248.1"/>
    <property type="molecule type" value="Genomic_DNA"/>
</dbReference>
<feature type="transmembrane region" description="Helical" evidence="2">
    <location>
        <begin position="159"/>
        <end position="178"/>
    </location>
</feature>
<dbReference type="GO" id="GO:0042392">
    <property type="term" value="F:sphingosine-1-phosphate phosphatase activity"/>
    <property type="evidence" value="ECO:0007669"/>
    <property type="project" value="TreeGrafter"/>
</dbReference>